<evidence type="ECO:0000313" key="3">
    <source>
        <dbReference type="Proteomes" id="UP001596189"/>
    </source>
</evidence>
<dbReference type="PANTHER" id="PTHR34109:SF1">
    <property type="entry name" value="VOC DOMAIN-CONTAINING PROTEIN"/>
    <property type="match status" value="1"/>
</dbReference>
<reference evidence="3" key="1">
    <citation type="journal article" date="2019" name="Int. J. Syst. Evol. Microbiol.">
        <title>The Global Catalogue of Microorganisms (GCM) 10K type strain sequencing project: providing services to taxonomists for standard genome sequencing and annotation.</title>
        <authorList>
            <consortium name="The Broad Institute Genomics Platform"/>
            <consortium name="The Broad Institute Genome Sequencing Center for Infectious Disease"/>
            <person name="Wu L."/>
            <person name="Ma J."/>
        </authorList>
    </citation>
    <scope>NUCLEOTIDE SEQUENCE [LARGE SCALE GENOMIC DNA]</scope>
    <source>
        <strain evidence="3">KACC 14249</strain>
    </source>
</reference>
<evidence type="ECO:0000259" key="1">
    <source>
        <dbReference type="PROSITE" id="PS51819"/>
    </source>
</evidence>
<comment type="caution">
    <text evidence="2">The sequence shown here is derived from an EMBL/GenBank/DDBJ whole genome shotgun (WGS) entry which is preliminary data.</text>
</comment>
<dbReference type="SUPFAM" id="SSF54593">
    <property type="entry name" value="Glyoxalase/Bleomycin resistance protein/Dihydroxybiphenyl dioxygenase"/>
    <property type="match status" value="1"/>
</dbReference>
<feature type="domain" description="VOC" evidence="1">
    <location>
        <begin position="5"/>
        <end position="129"/>
    </location>
</feature>
<sequence>MSQQRPAVVAQLSVRRGREAVDFYRAAFGAVEVYRVGGTDDDPELVSQLQIAGTTFWVADESPAHGNPSPETVGGCTTRLLLVVDDPDAVVTQAVGAGAREVQPVTEDYGWRLGRIEDPFGHHWEVGHPLGAWPPTSGPH</sequence>
<dbReference type="PANTHER" id="PTHR34109">
    <property type="entry name" value="BNAUNNG04460D PROTEIN-RELATED"/>
    <property type="match status" value="1"/>
</dbReference>
<dbReference type="RefSeq" id="WP_345716315.1">
    <property type="nucleotide sequence ID" value="NZ_BAABFP010000004.1"/>
</dbReference>
<organism evidence="2 3">
    <name type="scientific">Angustibacter luteus</name>
    <dbReference type="NCBI Taxonomy" id="658456"/>
    <lineage>
        <taxon>Bacteria</taxon>
        <taxon>Bacillati</taxon>
        <taxon>Actinomycetota</taxon>
        <taxon>Actinomycetes</taxon>
        <taxon>Kineosporiales</taxon>
        <taxon>Kineosporiaceae</taxon>
    </lineage>
</organism>
<accession>A0ABW1JEE3</accession>
<gene>
    <name evidence="2" type="ORF">ACFQDO_10305</name>
</gene>
<dbReference type="Gene3D" id="3.10.180.10">
    <property type="entry name" value="2,3-Dihydroxybiphenyl 1,2-Dioxygenase, domain 1"/>
    <property type="match status" value="1"/>
</dbReference>
<proteinExistence type="predicted"/>
<dbReference type="InterPro" id="IPR029068">
    <property type="entry name" value="Glyas_Bleomycin-R_OHBP_Dase"/>
</dbReference>
<dbReference type="Pfam" id="PF00903">
    <property type="entry name" value="Glyoxalase"/>
    <property type="match status" value="1"/>
</dbReference>
<dbReference type="PROSITE" id="PS51819">
    <property type="entry name" value="VOC"/>
    <property type="match status" value="1"/>
</dbReference>
<dbReference type="CDD" id="cd07246">
    <property type="entry name" value="VOC_like"/>
    <property type="match status" value="1"/>
</dbReference>
<evidence type="ECO:0000313" key="2">
    <source>
        <dbReference type="EMBL" id="MFC6007520.1"/>
    </source>
</evidence>
<protein>
    <submittedName>
        <fullName evidence="2">VOC family protein</fullName>
    </submittedName>
</protein>
<dbReference type="InterPro" id="IPR037523">
    <property type="entry name" value="VOC_core"/>
</dbReference>
<dbReference type="EMBL" id="JBHSRD010000003">
    <property type="protein sequence ID" value="MFC6007520.1"/>
    <property type="molecule type" value="Genomic_DNA"/>
</dbReference>
<keyword evidence="3" id="KW-1185">Reference proteome</keyword>
<dbReference type="InterPro" id="IPR004360">
    <property type="entry name" value="Glyas_Fos-R_dOase_dom"/>
</dbReference>
<dbReference type="Proteomes" id="UP001596189">
    <property type="component" value="Unassembled WGS sequence"/>
</dbReference>
<name>A0ABW1JEE3_9ACTN</name>